<feature type="compositionally biased region" description="Polar residues" evidence="7">
    <location>
        <begin position="586"/>
        <end position="595"/>
    </location>
</feature>
<keyword evidence="4" id="KW-0233">DNA recombination</keyword>
<evidence type="ECO:0008006" key="13">
    <source>
        <dbReference type="Google" id="ProtNLM"/>
    </source>
</evidence>
<dbReference type="InterPro" id="IPR015187">
    <property type="entry name" value="BRCA2_OB_1"/>
</dbReference>
<dbReference type="Pfam" id="PF09169">
    <property type="entry name" value="BRCA-2_helical"/>
    <property type="match status" value="1"/>
</dbReference>
<dbReference type="GO" id="GO:0005634">
    <property type="term" value="C:nucleus"/>
    <property type="evidence" value="ECO:0007669"/>
    <property type="project" value="TreeGrafter"/>
</dbReference>
<dbReference type="Pfam" id="PF09104">
    <property type="entry name" value="BRCA-2_OB3"/>
    <property type="match status" value="1"/>
</dbReference>
<dbReference type="GO" id="GO:0003677">
    <property type="term" value="F:DNA binding"/>
    <property type="evidence" value="ECO:0007669"/>
    <property type="project" value="UniProtKB-KW"/>
</dbReference>
<dbReference type="InterPro" id="IPR015252">
    <property type="entry name" value="BRCA2_hlx"/>
</dbReference>
<feature type="region of interest" description="Disordered" evidence="7">
    <location>
        <begin position="28"/>
        <end position="93"/>
    </location>
</feature>
<dbReference type="InterPro" id="IPR012340">
    <property type="entry name" value="NA-bd_OB-fold"/>
</dbReference>
<dbReference type="InterPro" id="IPR036315">
    <property type="entry name" value="BRCA2_hlx_sf"/>
</dbReference>
<reference evidence="11 12" key="1">
    <citation type="journal article" date="2017" name="Gigascience">
        <title>Genome sequence of the small brown planthopper, Laodelphax striatellus.</title>
        <authorList>
            <person name="Zhu J."/>
            <person name="Jiang F."/>
            <person name="Wang X."/>
            <person name="Yang P."/>
            <person name="Bao Y."/>
            <person name="Zhao W."/>
            <person name="Wang W."/>
            <person name="Lu H."/>
            <person name="Wang Q."/>
            <person name="Cui N."/>
            <person name="Li J."/>
            <person name="Chen X."/>
            <person name="Luo L."/>
            <person name="Yu J."/>
            <person name="Kang L."/>
            <person name="Cui F."/>
        </authorList>
    </citation>
    <scope>NUCLEOTIDE SEQUENCE [LARGE SCALE GENOMIC DNA]</scope>
    <source>
        <strain evidence="11">Lst14</strain>
    </source>
</reference>
<dbReference type="InterPro" id="IPR002093">
    <property type="entry name" value="BRCA2_repeat"/>
</dbReference>
<gene>
    <name evidence="11" type="ORF">LSTR_LSTR010940</name>
</gene>
<feature type="coiled-coil region" evidence="6">
    <location>
        <begin position="1674"/>
        <end position="1705"/>
    </location>
</feature>
<keyword evidence="3" id="KW-0238">DNA-binding</keyword>
<organism evidence="11 12">
    <name type="scientific">Laodelphax striatellus</name>
    <name type="common">Small brown planthopper</name>
    <name type="synonym">Delphax striatella</name>
    <dbReference type="NCBI Taxonomy" id="195883"/>
    <lineage>
        <taxon>Eukaryota</taxon>
        <taxon>Metazoa</taxon>
        <taxon>Ecdysozoa</taxon>
        <taxon>Arthropoda</taxon>
        <taxon>Hexapoda</taxon>
        <taxon>Insecta</taxon>
        <taxon>Pterygota</taxon>
        <taxon>Neoptera</taxon>
        <taxon>Paraneoptera</taxon>
        <taxon>Hemiptera</taxon>
        <taxon>Auchenorrhyncha</taxon>
        <taxon>Fulgoroidea</taxon>
        <taxon>Delphacidae</taxon>
        <taxon>Criomorphinae</taxon>
        <taxon>Laodelphax</taxon>
    </lineage>
</organism>
<dbReference type="STRING" id="195883.A0A482XVP6"/>
<evidence type="ECO:0000256" key="1">
    <source>
        <dbReference type="ARBA" id="ARBA00022737"/>
    </source>
</evidence>
<keyword evidence="2" id="KW-0227">DNA damage</keyword>
<dbReference type="EMBL" id="QKKF02000247">
    <property type="protein sequence ID" value="RZF49210.1"/>
    <property type="molecule type" value="Genomic_DNA"/>
</dbReference>
<feature type="region of interest" description="Disordered" evidence="7">
    <location>
        <begin position="120"/>
        <end position="207"/>
    </location>
</feature>
<feature type="domain" description="BRCA2 OB3" evidence="9">
    <location>
        <begin position="1862"/>
        <end position="2001"/>
    </location>
</feature>
<dbReference type="OrthoDB" id="21095at2759"/>
<evidence type="ECO:0000259" key="9">
    <source>
        <dbReference type="Pfam" id="PF09104"/>
    </source>
</evidence>
<evidence type="ECO:0000256" key="7">
    <source>
        <dbReference type="SAM" id="MobiDB-lite"/>
    </source>
</evidence>
<evidence type="ECO:0000313" key="11">
    <source>
        <dbReference type="EMBL" id="RZF49210.1"/>
    </source>
</evidence>
<proteinExistence type="predicted"/>
<feature type="compositionally biased region" description="Polar residues" evidence="7">
    <location>
        <begin position="120"/>
        <end position="138"/>
    </location>
</feature>
<dbReference type="InterPro" id="IPR015188">
    <property type="entry name" value="BRCA2_OB_3"/>
</dbReference>
<evidence type="ECO:0000259" key="8">
    <source>
        <dbReference type="Pfam" id="PF09103"/>
    </source>
</evidence>
<dbReference type="Proteomes" id="UP000291343">
    <property type="component" value="Unassembled WGS sequence"/>
</dbReference>
<feature type="compositionally biased region" description="Polar residues" evidence="7">
    <location>
        <begin position="1252"/>
        <end position="1263"/>
    </location>
</feature>
<evidence type="ECO:0000256" key="4">
    <source>
        <dbReference type="ARBA" id="ARBA00023172"/>
    </source>
</evidence>
<dbReference type="SMR" id="A0A482XVP6"/>
<feature type="domain" description="BRCA2 OB1" evidence="8">
    <location>
        <begin position="1515"/>
        <end position="1624"/>
    </location>
</feature>
<name>A0A482XVP6_LAOST</name>
<evidence type="ECO:0000313" key="12">
    <source>
        <dbReference type="Proteomes" id="UP000291343"/>
    </source>
</evidence>
<feature type="compositionally biased region" description="Basic residues" evidence="7">
    <location>
        <begin position="159"/>
        <end position="172"/>
    </location>
</feature>
<feature type="domain" description="Breast cancer type 2 susceptibility protein helical" evidence="10">
    <location>
        <begin position="1330"/>
        <end position="1512"/>
    </location>
</feature>
<feature type="compositionally biased region" description="Polar residues" evidence="7">
    <location>
        <begin position="46"/>
        <end position="56"/>
    </location>
</feature>
<keyword evidence="12" id="KW-1185">Reference proteome</keyword>
<dbReference type="SUPFAM" id="SSF50249">
    <property type="entry name" value="Nucleic acid-binding proteins"/>
    <property type="match status" value="3"/>
</dbReference>
<dbReference type="Gene3D" id="2.40.50.140">
    <property type="entry name" value="Nucleic acid-binding proteins"/>
    <property type="match status" value="4"/>
</dbReference>
<feature type="region of interest" description="Disordered" evidence="7">
    <location>
        <begin position="586"/>
        <end position="611"/>
    </location>
</feature>
<dbReference type="GO" id="GO:0000724">
    <property type="term" value="P:double-strand break repair via homologous recombination"/>
    <property type="evidence" value="ECO:0007669"/>
    <property type="project" value="InterPro"/>
</dbReference>
<comment type="caution">
    <text evidence="11">The sequence shown here is derived from an EMBL/GenBank/DDBJ whole genome shotgun (WGS) entry which is preliminary data.</text>
</comment>
<dbReference type="SUPFAM" id="SSF81872">
    <property type="entry name" value="BRCA2 helical domain"/>
    <property type="match status" value="1"/>
</dbReference>
<dbReference type="InParanoid" id="A0A482XVP6"/>
<keyword evidence="5" id="KW-0234">DNA repair</keyword>
<evidence type="ECO:0000256" key="3">
    <source>
        <dbReference type="ARBA" id="ARBA00023125"/>
    </source>
</evidence>
<feature type="compositionally biased region" description="Basic residues" evidence="7">
    <location>
        <begin position="32"/>
        <end position="41"/>
    </location>
</feature>
<dbReference type="PANTHER" id="PTHR11289">
    <property type="entry name" value="BREAST CANCER TYPE 2 SUSCEPTIBILITY PROTEIN BRCA2"/>
    <property type="match status" value="1"/>
</dbReference>
<evidence type="ECO:0000259" key="10">
    <source>
        <dbReference type="Pfam" id="PF09169"/>
    </source>
</evidence>
<dbReference type="InterPro" id="IPR015525">
    <property type="entry name" value="BRCA2"/>
</dbReference>
<protein>
    <recommendedName>
        <fullName evidence="13">Tower domain-containing protein</fullName>
    </recommendedName>
</protein>
<evidence type="ECO:0000256" key="6">
    <source>
        <dbReference type="SAM" id="Coils"/>
    </source>
</evidence>
<evidence type="ECO:0000256" key="5">
    <source>
        <dbReference type="ARBA" id="ARBA00023204"/>
    </source>
</evidence>
<dbReference type="Pfam" id="PF00634">
    <property type="entry name" value="BRCA2"/>
    <property type="match status" value="9"/>
</dbReference>
<keyword evidence="1" id="KW-0677">Repeat</keyword>
<sequence length="2085" mass="230954">MDEEDIFNVNVNDNYAAEESTIAFPTSPVLKERKRKRKRKIGNVSVPGSHSDSTSGVGCRVSLEIPDIEGSSTSSANNHGIHDDKKDKTTPQKSIVATSKVTQNEMLSTVDMNAPSALTRNQDKTLISDTDFSNTDTTPKVDCQEGTQDLEKSPVLKSSNRKISRRSKKKILFNKDENSGFDTTSVLPGSSRIDSQHRENSSGSNLLPNDYSDLSFSVLEEICQTTELSFNCDTAAHKTINHNDKQSSSALSEKRSTELENKNVLCDKLVNSNVIDEGNNCDDNNSKIEIVDIRKEGKNKFGSIYINNSRMPKKPVVNPCSIKTLLQPTKLLDDAESVSTIEETKKQKEFKLICRKEKLNDGSYVCFDSISKGNRKIGNQSRNGGRYNNKVSCDKTSLMEKYNIDMNNTLNISSEQLDDMISNAEKSNSHITTGKTTPSVPMNSECLNIFDERQIVPIDTNSISETFVEHRECESKKTSFEPSNNFNRITKFQEPNTKSLSLKKPTKNATLPLKLSCTRTNDGNYARNNKKMLPAIVAKNVETRDFKLFQESNPVIDREKLICDKVISTIRETNCDVLDGSPTIATESNSTSGKSNPELETVGTTSKGFSTASGKSVTVSEKALINARKVLFENENNNTAFSGFSTANGKTICVSEEALSKAKKLLTENECCDAELSSKQEAILECKDVKGKEKVLATKNAAFCGFSTANGQSISISDEALAKARTLFQENESELNELSFSTVNGKHNKVCENSLTEASKFSSINKSCNEMFDSVSTIKGKSNGVLKEALARVKTFVSKKNDSADNKFIGFSTAKGKPIEVSKEALVNARKLLAENEPCDTAISDPSTAKLKSFPVPNEASAKTRRLLQEKESNDNTFGGFSTAKGKSITVSEEALARAKTFLLENDSVEDKFVGFSTATGKQIKVSEEAVMKARTLLSEKESCETAHIGFSTAKGESIPFSEEALAKARLLFSEKESDLECSGFSTARGKSIKVSEEALTKAKTFLSETDCDAAFSGFSTAKGKSIQVSEEALSKARNLLAENEADTVFSSVRENSKISSEEALVQAKNKTPGLSEINLKTFSPYQISNTSKNESFNASDDSKLQNECNKLDTIEEEPLLKDSCVDEHFEPQSTPEKNLKSPNVQSQFYEDMPCLSLSFVDEVSESTAAFLADEDVLECPNPPVWLKTFVTSPTLVQDRSVDLSPILCSDSEVKMREKRACSPILGLGDRFKKRMKRLTFSKEKSDDTQEAECSTPASNLTRKTNDPYGNFMGNLKTSTPISINRAKIKRAIQIDESNCASEKRLRLMDSWDDSQVDQTIFYQLDVIEGRRKAAEKQELLLKNGKDKSLTKMQKGALFVKKKLENRIPLRSLVKVPRTALSELIKEGVKQSVIEVTHKNAAEFRFSSSNSLSNEICESNCDGVSVGDGALVILSDDGSAGLKEISRAFLASPGVDPSLISHEWIANHYRLIVWKLASIERSIPHLLAGSYLTLDTVLHQLKYRYDREIDDCQRSCLRKILETDESAARRMVVCVSDIVRKSSGTKEVKLTDGWYGISASLDEEMMCLIERGRVAVGTKLVIQGCELLNCEQGFDPLQVPDTVQLKIHTNSARRVKWDTRLEFCQIQGPILIKKLRDILPKGGSVGRIDVLVVRVYPLVYLFKTESGKTVVYSKKREEQECLLNERKMAELIEKLQSQVQKEMDESDSLKSCSKVGRSFANQDDEPLSTQDLVEYDQIPTKDQMRIMSNLREQKQRKYQETLRQKLDEKMSENGPGKRNSIPMLKVKVIDSRPINEHNNSTLETALLTVWKPTEDVENVLVEGNIVSLYNVTAQGKRSGELQLSTGRQTKYAAGSKSEAFSRVCHHLRDISRSLKPLFSEINTVGLVVHVESSSTSVETAYLTDHENNFLGIRFWGGIKKHGWQSCVCVGSEISCSNLEWRSNVFRISVPHVFVTELSVFSSNPRSKYLQDALHHFKLSLKGMDLSEFLSKSKEKLLELLNGGETGGSKLNSSSGMCSSGQSTPSAINKTLITESPMSSVKSKVLLEKMQMLHGYGNPPAITAMPSLQVSPALKKDFKTPCKKSL</sequence>
<feature type="compositionally biased region" description="Polar residues" evidence="7">
    <location>
        <begin position="602"/>
        <end position="611"/>
    </location>
</feature>
<feature type="compositionally biased region" description="Basic and acidic residues" evidence="7">
    <location>
        <begin position="80"/>
        <end position="90"/>
    </location>
</feature>
<dbReference type="Pfam" id="PF09103">
    <property type="entry name" value="BRCA-2_OB1"/>
    <property type="match status" value="1"/>
</dbReference>
<dbReference type="PROSITE" id="PS50138">
    <property type="entry name" value="BRCA2_REPEAT"/>
    <property type="match status" value="9"/>
</dbReference>
<dbReference type="GO" id="GO:0006355">
    <property type="term" value="P:regulation of DNA-templated transcription"/>
    <property type="evidence" value="ECO:0007669"/>
    <property type="project" value="TreeGrafter"/>
</dbReference>
<feature type="region of interest" description="Disordered" evidence="7">
    <location>
        <begin position="1244"/>
        <end position="1267"/>
    </location>
</feature>
<evidence type="ECO:0000256" key="2">
    <source>
        <dbReference type="ARBA" id="ARBA00022763"/>
    </source>
</evidence>
<accession>A0A482XVP6</accession>
<dbReference type="PANTHER" id="PTHR11289:SF0">
    <property type="entry name" value="BREAST CANCER TYPE 2 SUSCEPTIBILITY PROTEIN"/>
    <property type="match status" value="1"/>
</dbReference>
<keyword evidence="6" id="KW-0175">Coiled coil</keyword>